<geneLocation type="plasmid" evidence="16 17">
    <name>pCadTS8_1</name>
</geneLocation>
<dbReference type="InterPro" id="IPR039426">
    <property type="entry name" value="TonB-dep_rcpt-like"/>
</dbReference>
<dbReference type="Gene3D" id="2.170.130.10">
    <property type="entry name" value="TonB-dependent receptor, plug domain"/>
    <property type="match status" value="1"/>
</dbReference>
<evidence type="ECO:0000313" key="17">
    <source>
        <dbReference type="Proteomes" id="UP001163726"/>
    </source>
</evidence>
<evidence type="ECO:0000256" key="13">
    <source>
        <dbReference type="SAM" id="SignalP"/>
    </source>
</evidence>
<evidence type="ECO:0000259" key="15">
    <source>
        <dbReference type="Pfam" id="PF07715"/>
    </source>
</evidence>
<reference evidence="16" key="1">
    <citation type="submission" date="2022-10" db="EMBL/GenBank/DDBJ databases">
        <title>Catenovulum adriacola sp. nov. isolated in the Harbour of Susak.</title>
        <authorList>
            <person name="Schoch T."/>
            <person name="Reich S.J."/>
            <person name="Stoeferle S."/>
            <person name="Flaiz M."/>
            <person name="Kazda M."/>
            <person name="Riedel C.U."/>
            <person name="Duerre P."/>
        </authorList>
    </citation>
    <scope>NUCLEOTIDE SEQUENCE</scope>
    <source>
        <strain evidence="16">TS8</strain>
        <plasmid evidence="16">pCadTS8_1</plasmid>
    </source>
</reference>
<evidence type="ECO:0000256" key="2">
    <source>
        <dbReference type="ARBA" id="ARBA00022448"/>
    </source>
</evidence>
<dbReference type="PANTHER" id="PTHR32552:SF89">
    <property type="entry name" value="CATECHOLATE SIDEROPHORE RECEPTOR FIU"/>
    <property type="match status" value="1"/>
</dbReference>
<dbReference type="InterPro" id="IPR036942">
    <property type="entry name" value="Beta-barrel_TonB_sf"/>
</dbReference>
<evidence type="ECO:0000313" key="16">
    <source>
        <dbReference type="EMBL" id="WAJ71953.1"/>
    </source>
</evidence>
<keyword evidence="6 13" id="KW-0732">Signal</keyword>
<gene>
    <name evidence="16" type="ORF">OLW01_14625</name>
</gene>
<proteinExistence type="inferred from homology"/>
<organism evidence="16 17">
    <name type="scientific">Catenovulum adriaticum</name>
    <dbReference type="NCBI Taxonomy" id="2984846"/>
    <lineage>
        <taxon>Bacteria</taxon>
        <taxon>Pseudomonadati</taxon>
        <taxon>Pseudomonadota</taxon>
        <taxon>Gammaproteobacteria</taxon>
        <taxon>Alteromonadales</taxon>
        <taxon>Alteromonadaceae</taxon>
        <taxon>Catenovulum</taxon>
    </lineage>
</organism>
<feature type="domain" description="TonB-dependent receptor-like beta-barrel" evidence="14">
    <location>
        <begin position="288"/>
        <end position="779"/>
    </location>
</feature>
<keyword evidence="5" id="KW-0812">Transmembrane</keyword>
<evidence type="ECO:0000256" key="4">
    <source>
        <dbReference type="ARBA" id="ARBA00022496"/>
    </source>
</evidence>
<keyword evidence="7" id="KW-0408">Iron</keyword>
<sequence length="822" mass="88735">MNKTFKYSLIALSINSVISGVAFAEEADSKAESEKKSDFETIVITGSSSSRTQIESAMAVTSVDSEMIKDFQPSSESEVFRMIPGIQVSGTAGPGGNSNIAVRGLPVATGGSPFVQIQEDGLPTVLFGDIQFGNNDYWTRFDSSVERVEGVRGGTAGTFASQAPGAIINYISNYGMIEGGHVKLTKGVGYDETKVDFRYGGFASDSVNYHVGGYYKVGKGPLDAGYVVSDSMQIKANLTKFLADDTSYIRFLVKMADTQEPNYTGSPALAKAKKNSDGSYSITGIKQYPGFDGRDASNYSINNQNFLVLNREGGLERVGLSGISTKAFSIGNELHYVFDDELILDNKMRWTDMSGSFNSSFLGMSPVGDLNLVYANGPMQGDAYDKDYYDGNVNVNTNISDIGSFVNDLTLSKELYIDGNTITVRGGFFYMNQRIEQDWHPNRAYKELGGDNPAMLDLFDDQGNQLTADGIAGYNDAWGAPVAREVDLDYTNTAPYLSVDLDTDLFTVDASVRRDTVDASGWAVGSSGDVIDVTVTGEDVTIPGIIPDGEAENLDYSVSYNSWTVGGLYKFTDDTSFFIRGSRGGRFNADRQTMSGKINADGSLTQAGRTAAVDLVNQYEIGVKNRGEVAGGDGYYTFELTLLQGDFTQSAFEPTSTPSCPSGGCVLDSEYESQGAEVLGSLRWGGLNLIANATITDAQARAAGDSSWSEAWEIPNLTYTMSANYDFNDEWIAGINMTGQTETYARGSLDKYEGSTTWGASVRYAPTENLEFSVTGYNIFNEFAVRSPGQVINVDEASQRATLLVNPVLGRTITASVKVSFE</sequence>
<evidence type="ECO:0000256" key="3">
    <source>
        <dbReference type="ARBA" id="ARBA00022452"/>
    </source>
</evidence>
<evidence type="ECO:0000256" key="7">
    <source>
        <dbReference type="ARBA" id="ARBA00023004"/>
    </source>
</evidence>
<keyword evidence="11" id="KW-0998">Cell outer membrane</keyword>
<keyword evidence="9 12" id="KW-0798">TonB box</keyword>
<evidence type="ECO:0000256" key="12">
    <source>
        <dbReference type="RuleBase" id="RU003357"/>
    </source>
</evidence>
<evidence type="ECO:0000259" key="14">
    <source>
        <dbReference type="Pfam" id="PF00593"/>
    </source>
</evidence>
<keyword evidence="16" id="KW-0675">Receptor</keyword>
<evidence type="ECO:0000256" key="1">
    <source>
        <dbReference type="ARBA" id="ARBA00004571"/>
    </source>
</evidence>
<evidence type="ECO:0000256" key="6">
    <source>
        <dbReference type="ARBA" id="ARBA00022729"/>
    </source>
</evidence>
<accession>A0ABY7AQX4</accession>
<dbReference type="EMBL" id="CP109966">
    <property type="protein sequence ID" value="WAJ71953.1"/>
    <property type="molecule type" value="Genomic_DNA"/>
</dbReference>
<dbReference type="Gene3D" id="2.40.170.20">
    <property type="entry name" value="TonB-dependent receptor, beta-barrel domain"/>
    <property type="match status" value="1"/>
</dbReference>
<evidence type="ECO:0000256" key="9">
    <source>
        <dbReference type="ARBA" id="ARBA00023077"/>
    </source>
</evidence>
<evidence type="ECO:0000256" key="10">
    <source>
        <dbReference type="ARBA" id="ARBA00023136"/>
    </source>
</evidence>
<keyword evidence="16" id="KW-0614">Plasmid</keyword>
<feature type="signal peptide" evidence="13">
    <location>
        <begin position="1"/>
        <end position="24"/>
    </location>
</feature>
<keyword evidence="4" id="KW-0410">Iron transport</keyword>
<feature type="chain" id="PRO_5045779663" evidence="13">
    <location>
        <begin position="25"/>
        <end position="822"/>
    </location>
</feature>
<dbReference type="Pfam" id="PF00593">
    <property type="entry name" value="TonB_dep_Rec_b-barrel"/>
    <property type="match status" value="1"/>
</dbReference>
<keyword evidence="10 12" id="KW-0472">Membrane</keyword>
<evidence type="ECO:0000256" key="8">
    <source>
        <dbReference type="ARBA" id="ARBA00023065"/>
    </source>
</evidence>
<dbReference type="Proteomes" id="UP001163726">
    <property type="component" value="Plasmid pCadTS8_1"/>
</dbReference>
<comment type="subcellular location">
    <subcellularLocation>
        <location evidence="1">Cell outer membrane</location>
        <topology evidence="1">Multi-pass membrane protein</topology>
    </subcellularLocation>
</comment>
<comment type="similarity">
    <text evidence="12">Belongs to the TonB-dependent receptor family.</text>
</comment>
<name>A0ABY7AQX4_9ALTE</name>
<dbReference type="Pfam" id="PF07715">
    <property type="entry name" value="Plug"/>
    <property type="match status" value="1"/>
</dbReference>
<dbReference type="RefSeq" id="WP_268076672.1">
    <property type="nucleotide sequence ID" value="NZ_CP109966.1"/>
</dbReference>
<keyword evidence="2" id="KW-0813">Transport</keyword>
<dbReference type="PANTHER" id="PTHR32552">
    <property type="entry name" value="FERRICHROME IRON RECEPTOR-RELATED"/>
    <property type="match status" value="1"/>
</dbReference>
<evidence type="ECO:0000256" key="11">
    <source>
        <dbReference type="ARBA" id="ARBA00023237"/>
    </source>
</evidence>
<dbReference type="InterPro" id="IPR037066">
    <property type="entry name" value="Plug_dom_sf"/>
</dbReference>
<keyword evidence="17" id="KW-1185">Reference proteome</keyword>
<feature type="domain" description="TonB-dependent receptor plug" evidence="15">
    <location>
        <begin position="53"/>
        <end position="166"/>
    </location>
</feature>
<keyword evidence="8" id="KW-0406">Ion transport</keyword>
<dbReference type="InterPro" id="IPR000531">
    <property type="entry name" value="Beta-barrel_TonB"/>
</dbReference>
<keyword evidence="3" id="KW-1134">Transmembrane beta strand</keyword>
<dbReference type="SUPFAM" id="SSF56935">
    <property type="entry name" value="Porins"/>
    <property type="match status" value="1"/>
</dbReference>
<protein>
    <submittedName>
        <fullName evidence="16">TonB-dependent receptor</fullName>
    </submittedName>
</protein>
<dbReference type="InterPro" id="IPR012910">
    <property type="entry name" value="Plug_dom"/>
</dbReference>
<evidence type="ECO:0000256" key="5">
    <source>
        <dbReference type="ARBA" id="ARBA00022692"/>
    </source>
</evidence>